<name>A0AB39VGS5_9FUSO</name>
<dbReference type="RefSeq" id="WP_314083148.1">
    <property type="nucleotide sequence ID" value="NZ_CP165644.1"/>
</dbReference>
<gene>
    <name evidence="2" type="ORF">AB8B22_08800</name>
</gene>
<feature type="compositionally biased region" description="Basic and acidic residues" evidence="1">
    <location>
        <begin position="57"/>
        <end position="90"/>
    </location>
</feature>
<feature type="compositionally biased region" description="Polar residues" evidence="1">
    <location>
        <begin position="91"/>
        <end position="108"/>
    </location>
</feature>
<reference evidence="2" key="1">
    <citation type="submission" date="2024-07" db="EMBL/GenBank/DDBJ databases">
        <authorList>
            <person name="Li X.-J."/>
            <person name="Wang X."/>
        </authorList>
    </citation>
    <scope>NUCLEOTIDE SEQUENCE</scope>
    <source>
        <strain evidence="2">HSP-334</strain>
    </source>
</reference>
<dbReference type="AlphaFoldDB" id="A0AB39VGS5"/>
<protein>
    <submittedName>
        <fullName evidence="2">Uncharacterized protein</fullName>
    </submittedName>
</protein>
<accession>A0AB39VGS5</accession>
<feature type="region of interest" description="Disordered" evidence="1">
    <location>
        <begin position="57"/>
        <end position="108"/>
    </location>
</feature>
<proteinExistence type="predicted"/>
<dbReference type="KEGG" id="lrug:AB8B22_08800"/>
<evidence type="ECO:0000313" key="2">
    <source>
        <dbReference type="EMBL" id="XDU66497.1"/>
    </source>
</evidence>
<sequence>MKIKKYILVFLVMGSALSFSSSRRLKRLGKRISNIVKKDKDKETTNKQGTGDIFKKIEKKDKNKKDKEDENVNRAGIDEAIKKKKADENSPKTNIKGTSEGNRYKNNQ</sequence>
<organism evidence="2">
    <name type="scientific">Leptotrichia rugosa</name>
    <dbReference type="NCBI Taxonomy" id="3239302"/>
    <lineage>
        <taxon>Bacteria</taxon>
        <taxon>Fusobacteriati</taxon>
        <taxon>Fusobacteriota</taxon>
        <taxon>Fusobacteriia</taxon>
        <taxon>Fusobacteriales</taxon>
        <taxon>Leptotrichiaceae</taxon>
        <taxon>Leptotrichia</taxon>
    </lineage>
</organism>
<evidence type="ECO:0000256" key="1">
    <source>
        <dbReference type="SAM" id="MobiDB-lite"/>
    </source>
</evidence>
<dbReference type="EMBL" id="CP165644">
    <property type="protein sequence ID" value="XDU66497.1"/>
    <property type="molecule type" value="Genomic_DNA"/>
</dbReference>